<dbReference type="KEGG" id="mng:MNEG_2650"/>
<dbReference type="RefSeq" id="XP_013904322.1">
    <property type="nucleotide sequence ID" value="XM_014048868.1"/>
</dbReference>
<dbReference type="AlphaFoldDB" id="A0A0D2K4E7"/>
<feature type="coiled-coil region" evidence="1">
    <location>
        <begin position="428"/>
        <end position="461"/>
    </location>
</feature>
<organism evidence="3 4">
    <name type="scientific">Monoraphidium neglectum</name>
    <dbReference type="NCBI Taxonomy" id="145388"/>
    <lineage>
        <taxon>Eukaryota</taxon>
        <taxon>Viridiplantae</taxon>
        <taxon>Chlorophyta</taxon>
        <taxon>core chlorophytes</taxon>
        <taxon>Chlorophyceae</taxon>
        <taxon>CS clade</taxon>
        <taxon>Sphaeropleales</taxon>
        <taxon>Selenastraceae</taxon>
        <taxon>Monoraphidium</taxon>
    </lineage>
</organism>
<feature type="compositionally biased region" description="Pro residues" evidence="2">
    <location>
        <begin position="160"/>
        <end position="174"/>
    </location>
</feature>
<proteinExistence type="predicted"/>
<gene>
    <name evidence="3" type="ORF">MNEG_2650</name>
</gene>
<accession>A0A0D2K4E7</accession>
<dbReference type="Proteomes" id="UP000054498">
    <property type="component" value="Unassembled WGS sequence"/>
</dbReference>
<feature type="region of interest" description="Disordered" evidence="2">
    <location>
        <begin position="155"/>
        <end position="179"/>
    </location>
</feature>
<dbReference type="STRING" id="145388.A0A0D2K4E7"/>
<dbReference type="GeneID" id="25735528"/>
<dbReference type="PANTHER" id="PTHR34649:SF1">
    <property type="entry name" value="CILIA- AND FLAGELLA-ASSOCIATED PROTEIN 99"/>
    <property type="match status" value="1"/>
</dbReference>
<evidence type="ECO:0008006" key="5">
    <source>
        <dbReference type="Google" id="ProtNLM"/>
    </source>
</evidence>
<sequence>MPGTAAPHRPRVMGPRELIDACCWVWDTHDAARLSLDAHIESCLAQRGGGGGEDTDDATFIAQVVYGLHRYRRLLSGFLDGFFHAKSGKALRTDATRYRVFVYLAAFRTDELGAKNFRRLVESQDAQKMAVLLPYLFNGASLRGHAREDWLKAYDKKAEPAPPPQRARPPPPTREGPTREELALEAARAANREAAARKHAAARPFRLRVLERPSNTAALLEEAERALAEELAVRPRARPAPAPGAAAGAEVRLNAAAVLREDALYRKKQAAEALELQRYESELRDCRDFDAWRQAMLDADAASERSRVDALRSEMSVAAGNAAEAREGLARARLRAGAADKAARAERARAAGARERRELDEKARLVEGAKAEAEAREMAEKRDIIMRLRALMERGPGSGGGGGGGAGGRKVVDETAAAERGMNEQMSLLELRERLAVAQRRQREEEEERRARILAAKQQREAALLGKVAQLQAIRRLASAQAHARKAAAATSEVAAADTARRRADDLTVELAARLEQRRAATAAERARLAADGKRAQHERMQSAAGSAAAEAARFREMREGAHRCAAQRHVEQRRDAVAADATKARAQALRQKAKRQDCGARASFLAEYDATVAALTAATGAAAAHELERRRGAAAAARAREEALWDARGRDAYVPFSGGPTTISERLLAVGRGEGPLE</sequence>
<protein>
    <recommendedName>
        <fullName evidence="5">Flagellar associated protein</fullName>
    </recommendedName>
</protein>
<reference evidence="3 4" key="1">
    <citation type="journal article" date="2013" name="BMC Genomics">
        <title>Reconstruction of the lipid metabolism for the microalga Monoraphidium neglectum from its genome sequence reveals characteristics suitable for biofuel production.</title>
        <authorList>
            <person name="Bogen C."/>
            <person name="Al-Dilaimi A."/>
            <person name="Albersmeier A."/>
            <person name="Wichmann J."/>
            <person name="Grundmann M."/>
            <person name="Rupp O."/>
            <person name="Lauersen K.J."/>
            <person name="Blifernez-Klassen O."/>
            <person name="Kalinowski J."/>
            <person name="Goesmann A."/>
            <person name="Mussgnug J.H."/>
            <person name="Kruse O."/>
        </authorList>
    </citation>
    <scope>NUCLEOTIDE SEQUENCE [LARGE SCALE GENOMIC DNA]</scope>
    <source>
        <strain evidence="3 4">SAG 48.87</strain>
    </source>
</reference>
<keyword evidence="1" id="KW-0175">Coiled coil</keyword>
<evidence type="ECO:0000256" key="1">
    <source>
        <dbReference type="SAM" id="Coils"/>
    </source>
</evidence>
<dbReference type="OrthoDB" id="10262255at2759"/>
<dbReference type="EMBL" id="KK100527">
    <property type="protein sequence ID" value="KIZ05303.1"/>
    <property type="molecule type" value="Genomic_DNA"/>
</dbReference>
<dbReference type="PANTHER" id="PTHR34649">
    <property type="entry name" value="CILIA- AND FLAGELLA-ASSOCIATED PROTEIN 99"/>
    <property type="match status" value="1"/>
</dbReference>
<evidence type="ECO:0000313" key="4">
    <source>
        <dbReference type="Proteomes" id="UP000054498"/>
    </source>
</evidence>
<evidence type="ECO:0000313" key="3">
    <source>
        <dbReference type="EMBL" id="KIZ05303.1"/>
    </source>
</evidence>
<dbReference type="InterPro" id="IPR039341">
    <property type="entry name" value="CFAP99"/>
</dbReference>
<evidence type="ECO:0000256" key="2">
    <source>
        <dbReference type="SAM" id="MobiDB-lite"/>
    </source>
</evidence>
<name>A0A0D2K4E7_9CHLO</name>
<keyword evidence="4" id="KW-1185">Reference proteome</keyword>